<feature type="domain" description="Glycoside hydrolase family 65 C-terminal" evidence="7">
    <location>
        <begin position="707"/>
        <end position="760"/>
    </location>
</feature>
<dbReference type="InterPro" id="IPR012341">
    <property type="entry name" value="6hp_glycosidase-like_sf"/>
</dbReference>
<organism evidence="9 10">
    <name type="scientific">Lacticaseibacillus nasuensis JCM 17158</name>
    <dbReference type="NCBI Taxonomy" id="1291734"/>
    <lineage>
        <taxon>Bacteria</taxon>
        <taxon>Bacillati</taxon>
        <taxon>Bacillota</taxon>
        <taxon>Bacilli</taxon>
        <taxon>Lactobacillales</taxon>
        <taxon>Lactobacillaceae</taxon>
        <taxon>Lacticaseibacillus</taxon>
    </lineage>
</organism>
<evidence type="ECO:0000256" key="1">
    <source>
        <dbReference type="ARBA" id="ARBA00006768"/>
    </source>
</evidence>
<dbReference type="GO" id="GO:0016757">
    <property type="term" value="F:glycosyltransferase activity"/>
    <property type="evidence" value="ECO:0007669"/>
    <property type="project" value="UniProtKB-KW"/>
</dbReference>
<feature type="domain" description="Glycoside hydrolase family 65 central catalytic" evidence="6">
    <location>
        <begin position="317"/>
        <end position="691"/>
    </location>
</feature>
<dbReference type="InterPro" id="IPR011013">
    <property type="entry name" value="Gal_mutarotase_sf_dom"/>
</dbReference>
<proteinExistence type="inferred from homology"/>
<accession>A0A0R1K493</accession>
<dbReference type="InterPro" id="IPR037018">
    <property type="entry name" value="GH65_N"/>
</dbReference>
<evidence type="ECO:0000259" key="7">
    <source>
        <dbReference type="Pfam" id="PF03633"/>
    </source>
</evidence>
<keyword evidence="9" id="KW-0378">Hydrolase</keyword>
<dbReference type="InterPro" id="IPR005196">
    <property type="entry name" value="Glyco_hydro_65_N"/>
</dbReference>
<keyword evidence="3" id="KW-0808">Transferase</keyword>
<evidence type="ECO:0000313" key="9">
    <source>
        <dbReference type="EMBL" id="KRK74087.1"/>
    </source>
</evidence>
<evidence type="ECO:0000256" key="3">
    <source>
        <dbReference type="ARBA" id="ARBA00022679"/>
    </source>
</evidence>
<protein>
    <submittedName>
        <fullName evidence="9">Trehalose maltose hydrolase, phosphorylase</fullName>
    </submittedName>
</protein>
<dbReference type="PIRSF" id="PIRSF036289">
    <property type="entry name" value="Glycosyl_hydrolase_malt_phosph"/>
    <property type="match status" value="1"/>
</dbReference>
<evidence type="ECO:0000259" key="6">
    <source>
        <dbReference type="Pfam" id="PF03632"/>
    </source>
</evidence>
<evidence type="ECO:0000256" key="4">
    <source>
        <dbReference type="PIRSR" id="PIRSR036289-50"/>
    </source>
</evidence>
<dbReference type="GO" id="GO:0004553">
    <property type="term" value="F:hydrolase activity, hydrolyzing O-glycosyl compounds"/>
    <property type="evidence" value="ECO:0007669"/>
    <property type="project" value="TreeGrafter"/>
</dbReference>
<dbReference type="Gene3D" id="1.50.10.10">
    <property type="match status" value="1"/>
</dbReference>
<comment type="caution">
    <text evidence="9">The sequence shown here is derived from an EMBL/GenBank/DDBJ whole genome shotgun (WGS) entry which is preliminary data.</text>
</comment>
<dbReference type="EMBL" id="AZDJ01000002">
    <property type="protein sequence ID" value="KRK74087.1"/>
    <property type="molecule type" value="Genomic_DNA"/>
</dbReference>
<dbReference type="AlphaFoldDB" id="A0A0R1K493"/>
<dbReference type="InterPro" id="IPR008928">
    <property type="entry name" value="6-hairpin_glycosidase_sf"/>
</dbReference>
<dbReference type="OrthoDB" id="9758855at2"/>
<dbReference type="PATRIC" id="fig|1291734.4.peg.1451"/>
<dbReference type="RefSeq" id="WP_056949976.1">
    <property type="nucleotide sequence ID" value="NZ_AZDJ01000002.1"/>
</dbReference>
<dbReference type="Pfam" id="PF03633">
    <property type="entry name" value="Glyco_hydro_65C"/>
    <property type="match status" value="1"/>
</dbReference>
<keyword evidence="10" id="KW-1185">Reference proteome</keyword>
<dbReference type="GO" id="GO:0005975">
    <property type="term" value="P:carbohydrate metabolic process"/>
    <property type="evidence" value="ECO:0007669"/>
    <property type="project" value="InterPro"/>
</dbReference>
<evidence type="ECO:0000259" key="8">
    <source>
        <dbReference type="Pfam" id="PF03636"/>
    </source>
</evidence>
<evidence type="ECO:0000313" key="10">
    <source>
        <dbReference type="Proteomes" id="UP000051804"/>
    </source>
</evidence>
<evidence type="ECO:0000256" key="2">
    <source>
        <dbReference type="ARBA" id="ARBA00022676"/>
    </source>
</evidence>
<feature type="domain" description="Glycoside hydrolase family 65 N-terminal" evidence="8">
    <location>
        <begin position="20"/>
        <end position="251"/>
    </location>
</feature>
<comment type="similarity">
    <text evidence="1">Belongs to the glycosyl hydrolase 65 family.</text>
</comment>
<dbReference type="InterPro" id="IPR005194">
    <property type="entry name" value="Glyco_hydro_65_C"/>
</dbReference>
<feature type="active site" description="Proton donor" evidence="4">
    <location>
        <position position="493"/>
    </location>
</feature>
<dbReference type="STRING" id="1291734.FD02_GL001410"/>
<dbReference type="Proteomes" id="UP000051804">
    <property type="component" value="Unassembled WGS sequence"/>
</dbReference>
<dbReference type="InterPro" id="IPR017045">
    <property type="entry name" value="Malt_Pase/Glycosyl_Hdrlase"/>
</dbReference>
<dbReference type="PANTHER" id="PTHR11051:SF8">
    <property type="entry name" value="PROTEIN-GLUCOSYLGALACTOSYLHYDROXYLYSINE GLUCOSIDASE"/>
    <property type="match status" value="1"/>
</dbReference>
<name>A0A0R1K493_9LACO</name>
<gene>
    <name evidence="9" type="ORF">FD02_GL001410</name>
</gene>
<dbReference type="Gene3D" id="2.70.98.40">
    <property type="entry name" value="Glycoside hydrolase, family 65, N-terminal domain"/>
    <property type="match status" value="1"/>
</dbReference>
<dbReference type="SUPFAM" id="SSF74650">
    <property type="entry name" value="Galactose mutarotase-like"/>
    <property type="match status" value="1"/>
</dbReference>
<dbReference type="Gene3D" id="2.60.420.10">
    <property type="entry name" value="Maltose phosphorylase, domain 3"/>
    <property type="match status" value="1"/>
</dbReference>
<dbReference type="InterPro" id="IPR005195">
    <property type="entry name" value="Glyco_hydro_65_M"/>
</dbReference>
<feature type="binding site" evidence="5">
    <location>
        <begin position="604"/>
        <end position="605"/>
    </location>
    <ligand>
        <name>substrate</name>
    </ligand>
</feature>
<dbReference type="PANTHER" id="PTHR11051">
    <property type="entry name" value="GLYCOSYL HYDROLASE-RELATED"/>
    <property type="match status" value="1"/>
</dbReference>
<dbReference type="Pfam" id="PF03632">
    <property type="entry name" value="Glyco_hydro_65m"/>
    <property type="match status" value="1"/>
</dbReference>
<dbReference type="Pfam" id="PF03636">
    <property type="entry name" value="Glyco_hydro_65N"/>
    <property type="match status" value="1"/>
</dbReference>
<keyword evidence="2" id="KW-0328">Glycosyltransferase</keyword>
<dbReference type="SUPFAM" id="SSF48208">
    <property type="entry name" value="Six-hairpin glycosidases"/>
    <property type="match status" value="1"/>
</dbReference>
<feature type="binding site" evidence="5">
    <location>
        <begin position="349"/>
        <end position="350"/>
    </location>
    <ligand>
        <name>substrate</name>
    </ligand>
</feature>
<sequence>MESINDIFGYDSSGVGTLVEKQFNLMWQNKIESVFSLGNGYLGLRSAFDETYPGQVRGLYVAGTFQTAGGSEISELPNFPDATALNVILDGEPIDLRHDEFTDYSRQLNLANGELLRKFTIRREDRSYELSFRRFVSFSQKHLIVTQLQVIPSHNGQLVFQETIDGTQTNHGAQHFLEGDKRATNDGIAYQTAARDGNLEVTLYRSTTFNSKPSHVRTLFPRRQVNREWTLCLAAGQPLSITSCVVVLTSQDSDQLYVDRTSLLKRAEDISQDAQTQGYKKELEKSAYVWNQQVWAGVPVRITSNNSFDQFVLNFGRYHTHIMTPQDSSRVNIAAKGLSGEGYRGHSFWDTDIFMLPYFQYEYPNIARNLLKYRVLQLPSCRTNAAINHYQGAQYPWESALICEGETTPIWGDLDVDTGKPMRIWTGKIEAHITADVAYALLAYSNSLSVGDKFYINDAFPVLIDTARYWASRVTWRTEHRRYEILDVIGPNEYKEHVDNNAYTNYMAYFNMTAALSAISELRTNTEQYDQLNQKFLLQDLEKQLASIVSAFYLPVPNRDHILPENDTFLGLKSLDLSAYREKSVGSISESFSMSSINEYQLCKQADVVLVMQMFADKFDSETRKRNLDYYEARTLHDSSLSFGSHAVLCARNEEVEKAYQYFGKAGLIDLNSDPVGSAEGIHAAAMVQLWNAVVQGFAGISQLGRILQIDPHLPEQWAQVQFPIHWQGALLNITISHDSVQITGNVEGPVQLQVGQHSVEFSGDCTVSLD</sequence>
<reference evidence="9 10" key="1">
    <citation type="journal article" date="2015" name="Genome Announc.">
        <title>Expanding the biotechnology potential of lactobacilli through comparative genomics of 213 strains and associated genera.</title>
        <authorList>
            <person name="Sun Z."/>
            <person name="Harris H.M."/>
            <person name="McCann A."/>
            <person name="Guo C."/>
            <person name="Argimon S."/>
            <person name="Zhang W."/>
            <person name="Yang X."/>
            <person name="Jeffery I.B."/>
            <person name="Cooney J.C."/>
            <person name="Kagawa T.F."/>
            <person name="Liu W."/>
            <person name="Song Y."/>
            <person name="Salvetti E."/>
            <person name="Wrobel A."/>
            <person name="Rasinkangas P."/>
            <person name="Parkhill J."/>
            <person name="Rea M.C."/>
            <person name="O'Sullivan O."/>
            <person name="Ritari J."/>
            <person name="Douillard F.P."/>
            <person name="Paul Ross R."/>
            <person name="Yang R."/>
            <person name="Briner A.E."/>
            <person name="Felis G.E."/>
            <person name="de Vos W.M."/>
            <person name="Barrangou R."/>
            <person name="Klaenhammer T.R."/>
            <person name="Caufield P.W."/>
            <person name="Cui Y."/>
            <person name="Zhang H."/>
            <person name="O'Toole P.W."/>
        </authorList>
    </citation>
    <scope>NUCLEOTIDE SEQUENCE [LARGE SCALE GENOMIC DNA]</scope>
    <source>
        <strain evidence="9 10">JCM 17158</strain>
    </source>
</reference>
<evidence type="ECO:0000256" key="5">
    <source>
        <dbReference type="PIRSR" id="PIRSR036289-51"/>
    </source>
</evidence>
<dbReference type="GO" id="GO:0030246">
    <property type="term" value="F:carbohydrate binding"/>
    <property type="evidence" value="ECO:0007669"/>
    <property type="project" value="InterPro"/>
</dbReference>